<protein>
    <submittedName>
        <fullName evidence="1">26199_t:CDS:1</fullName>
    </submittedName>
</protein>
<gene>
    <name evidence="1" type="ORF">RPERSI_LOCUS15158</name>
</gene>
<dbReference type="EMBL" id="CAJVQC010035939">
    <property type="protein sequence ID" value="CAG8760255.1"/>
    <property type="molecule type" value="Genomic_DNA"/>
</dbReference>
<keyword evidence="2" id="KW-1185">Reference proteome</keyword>
<evidence type="ECO:0000313" key="1">
    <source>
        <dbReference type="EMBL" id="CAG8760255.1"/>
    </source>
</evidence>
<accession>A0ACA9QPK5</accession>
<comment type="caution">
    <text evidence="1">The sequence shown here is derived from an EMBL/GenBank/DDBJ whole genome shotgun (WGS) entry which is preliminary data.</text>
</comment>
<organism evidence="1 2">
    <name type="scientific">Racocetra persica</name>
    <dbReference type="NCBI Taxonomy" id="160502"/>
    <lineage>
        <taxon>Eukaryota</taxon>
        <taxon>Fungi</taxon>
        <taxon>Fungi incertae sedis</taxon>
        <taxon>Mucoromycota</taxon>
        <taxon>Glomeromycotina</taxon>
        <taxon>Glomeromycetes</taxon>
        <taxon>Diversisporales</taxon>
        <taxon>Gigasporaceae</taxon>
        <taxon>Racocetra</taxon>
    </lineage>
</organism>
<dbReference type="Proteomes" id="UP000789920">
    <property type="component" value="Unassembled WGS sequence"/>
</dbReference>
<evidence type="ECO:0000313" key="2">
    <source>
        <dbReference type="Proteomes" id="UP000789920"/>
    </source>
</evidence>
<proteinExistence type="predicted"/>
<feature type="non-terminal residue" evidence="1">
    <location>
        <position position="1"/>
    </location>
</feature>
<reference evidence="1" key="1">
    <citation type="submission" date="2021-06" db="EMBL/GenBank/DDBJ databases">
        <authorList>
            <person name="Kallberg Y."/>
            <person name="Tangrot J."/>
            <person name="Rosling A."/>
        </authorList>
    </citation>
    <scope>NUCLEOTIDE SEQUENCE</scope>
    <source>
        <strain evidence="1">MA461A</strain>
    </source>
</reference>
<name>A0ACA9QPK5_9GLOM</name>
<sequence>SLPEAIEIEEEENIKSQIKNIWEKISSNTKEERQEVNPEANNWNHEFNKSERVASHVNKILVKLFTIYHKGKIAIIKNKMVVARHSVILVQRLSWFIVYKSESINPSRLKHMSKKEWVDQLKKLKKKN</sequence>